<dbReference type="SMART" id="SM00954">
    <property type="entry name" value="RelA_SpoT"/>
    <property type="match status" value="1"/>
</dbReference>
<dbReference type="PANTHER" id="PTHR47837:SF1">
    <property type="entry name" value="GTP PYROPHOSPHOKINASE YJBM"/>
    <property type="match status" value="1"/>
</dbReference>
<evidence type="ECO:0000313" key="3">
    <source>
        <dbReference type="Proteomes" id="UP000295493"/>
    </source>
</evidence>
<evidence type="ECO:0000313" key="2">
    <source>
        <dbReference type="EMBL" id="TDN79337.1"/>
    </source>
</evidence>
<dbReference type="AlphaFoldDB" id="A0A4R6FE11"/>
<dbReference type="InterPro" id="IPR007685">
    <property type="entry name" value="RelA_SpoT"/>
</dbReference>
<gene>
    <name evidence="2" type="ORF">EV664_113115</name>
</gene>
<organism evidence="2 3">
    <name type="scientific">Stakelama pacifica</name>
    <dbReference type="NCBI Taxonomy" id="517720"/>
    <lineage>
        <taxon>Bacteria</taxon>
        <taxon>Pseudomonadati</taxon>
        <taxon>Pseudomonadota</taxon>
        <taxon>Alphaproteobacteria</taxon>
        <taxon>Sphingomonadales</taxon>
        <taxon>Sphingomonadaceae</taxon>
        <taxon>Stakelama</taxon>
    </lineage>
</organism>
<dbReference type="InterPro" id="IPR052366">
    <property type="entry name" value="GTP_Pyrophosphokinase"/>
</dbReference>
<dbReference type="Proteomes" id="UP000295493">
    <property type="component" value="Unassembled WGS sequence"/>
</dbReference>
<dbReference type="EMBL" id="SNWD01000013">
    <property type="protein sequence ID" value="TDN79337.1"/>
    <property type="molecule type" value="Genomic_DNA"/>
</dbReference>
<dbReference type="OrthoDB" id="9789634at2"/>
<name>A0A4R6FE11_9SPHN</name>
<reference evidence="2 3" key="1">
    <citation type="submission" date="2019-03" db="EMBL/GenBank/DDBJ databases">
        <title>Genomic Encyclopedia of Type Strains, Phase IV (KMG-IV): sequencing the most valuable type-strain genomes for metagenomic binning, comparative biology and taxonomic classification.</title>
        <authorList>
            <person name="Goeker M."/>
        </authorList>
    </citation>
    <scope>NUCLEOTIDE SEQUENCE [LARGE SCALE GENOMIC DNA]</scope>
    <source>
        <strain evidence="2 3">DSM 25059</strain>
    </source>
</reference>
<sequence length="183" mass="21233">MPLLLDGEYPGGSRKRVSKAGEAIRDGKPAASDFMILEQWRAAHRHVLNSFQALLRNRTRGQSVVVAQRHKRRQTIIGKLRRFPDMKLHRMDDVAGCRLIFQDIDQLNIFRSNFHRANFKHELRNAPGKYDYIQNPKPDGYRGIHDVYKYDVNSHHGAAYKGLQIELQYRTIFQHAWATGLSP</sequence>
<dbReference type="CDD" id="cd05399">
    <property type="entry name" value="NT_Rel-Spo_like"/>
    <property type="match status" value="1"/>
</dbReference>
<dbReference type="RefSeq" id="WP_133496688.1">
    <property type="nucleotide sequence ID" value="NZ_BMLU01000012.1"/>
</dbReference>
<dbReference type="SUPFAM" id="SSF81301">
    <property type="entry name" value="Nucleotidyltransferase"/>
    <property type="match status" value="1"/>
</dbReference>
<feature type="domain" description="RelA/SpoT" evidence="1">
    <location>
        <begin position="68"/>
        <end position="181"/>
    </location>
</feature>
<dbReference type="Gene3D" id="3.30.460.10">
    <property type="entry name" value="Beta Polymerase, domain 2"/>
    <property type="match status" value="1"/>
</dbReference>
<dbReference type="GO" id="GO:0015969">
    <property type="term" value="P:guanosine tetraphosphate metabolic process"/>
    <property type="evidence" value="ECO:0007669"/>
    <property type="project" value="InterPro"/>
</dbReference>
<comment type="caution">
    <text evidence="2">The sequence shown here is derived from an EMBL/GenBank/DDBJ whole genome shotgun (WGS) entry which is preliminary data.</text>
</comment>
<dbReference type="GO" id="GO:0016740">
    <property type="term" value="F:transferase activity"/>
    <property type="evidence" value="ECO:0007669"/>
    <property type="project" value="UniProtKB-KW"/>
</dbReference>
<evidence type="ECO:0000259" key="1">
    <source>
        <dbReference type="SMART" id="SM00954"/>
    </source>
</evidence>
<keyword evidence="3" id="KW-1185">Reference proteome</keyword>
<dbReference type="PANTHER" id="PTHR47837">
    <property type="entry name" value="GTP PYROPHOSPHOKINASE YJBM"/>
    <property type="match status" value="1"/>
</dbReference>
<dbReference type="InterPro" id="IPR043519">
    <property type="entry name" value="NT_sf"/>
</dbReference>
<accession>A0A4R6FE11</accession>
<protein>
    <submittedName>
        <fullName evidence="2">PpGpp synthetase/RelA/SpoT-type nucleotidyltransferase</fullName>
    </submittedName>
</protein>
<keyword evidence="2" id="KW-0808">Transferase</keyword>
<dbReference type="Pfam" id="PF04607">
    <property type="entry name" value="RelA_SpoT"/>
    <property type="match status" value="1"/>
</dbReference>
<proteinExistence type="predicted"/>